<dbReference type="Proteomes" id="UP000789508">
    <property type="component" value="Unassembled WGS sequence"/>
</dbReference>
<feature type="non-terminal residue" evidence="2">
    <location>
        <position position="92"/>
    </location>
</feature>
<reference evidence="2" key="1">
    <citation type="submission" date="2021-06" db="EMBL/GenBank/DDBJ databases">
        <authorList>
            <person name="Kallberg Y."/>
            <person name="Tangrot J."/>
            <person name="Rosling A."/>
        </authorList>
    </citation>
    <scope>NUCLEOTIDE SEQUENCE</scope>
    <source>
        <strain evidence="2">FL130A</strain>
    </source>
</reference>
<name>A0A9N9N3J3_9GLOM</name>
<proteinExistence type="predicted"/>
<evidence type="ECO:0000256" key="1">
    <source>
        <dbReference type="SAM" id="MobiDB-lite"/>
    </source>
</evidence>
<gene>
    <name evidence="2" type="ORF">ALEPTO_LOCUS11489</name>
</gene>
<evidence type="ECO:0000313" key="2">
    <source>
        <dbReference type="EMBL" id="CAG8698832.1"/>
    </source>
</evidence>
<evidence type="ECO:0000313" key="3">
    <source>
        <dbReference type="Proteomes" id="UP000789508"/>
    </source>
</evidence>
<feature type="region of interest" description="Disordered" evidence="1">
    <location>
        <begin position="1"/>
        <end position="21"/>
    </location>
</feature>
<protein>
    <submittedName>
        <fullName evidence="2">5671_t:CDS:1</fullName>
    </submittedName>
</protein>
<keyword evidence="3" id="KW-1185">Reference proteome</keyword>
<organism evidence="2 3">
    <name type="scientific">Ambispora leptoticha</name>
    <dbReference type="NCBI Taxonomy" id="144679"/>
    <lineage>
        <taxon>Eukaryota</taxon>
        <taxon>Fungi</taxon>
        <taxon>Fungi incertae sedis</taxon>
        <taxon>Mucoromycota</taxon>
        <taxon>Glomeromycotina</taxon>
        <taxon>Glomeromycetes</taxon>
        <taxon>Archaeosporales</taxon>
        <taxon>Ambisporaceae</taxon>
        <taxon>Ambispora</taxon>
    </lineage>
</organism>
<dbReference type="OrthoDB" id="308383at2759"/>
<feature type="compositionally biased region" description="Polar residues" evidence="1">
    <location>
        <begin position="1"/>
        <end position="18"/>
    </location>
</feature>
<dbReference type="EMBL" id="CAJVPS010018845">
    <property type="protein sequence ID" value="CAG8698832.1"/>
    <property type="molecule type" value="Genomic_DNA"/>
</dbReference>
<dbReference type="AlphaFoldDB" id="A0A9N9N3J3"/>
<feature type="non-terminal residue" evidence="2">
    <location>
        <position position="1"/>
    </location>
</feature>
<accession>A0A9N9N3J3</accession>
<sequence>ISTSTLPVINTSNDTADSTKPPRGINFKVIFHPGLHVDYSGKYENRKVYRLNGQVGPHESPILLTDPRLTTTQRKPRLRQELKQELELTEFL</sequence>
<comment type="caution">
    <text evidence="2">The sequence shown here is derived from an EMBL/GenBank/DDBJ whole genome shotgun (WGS) entry which is preliminary data.</text>
</comment>